<reference evidence="3" key="1">
    <citation type="submission" date="2020-05" db="EMBL/GenBank/DDBJ databases">
        <title>Nod-independent and nitrogen-fixing Bradyrhizobium aeschynomene sp. nov. isolated from nodules of Aeschynomene indica.</title>
        <authorList>
            <person name="Zhang Z."/>
        </authorList>
    </citation>
    <scope>NUCLEOTIDE SEQUENCE</scope>
    <source>
        <strain evidence="3">83012</strain>
    </source>
</reference>
<dbReference type="RefSeq" id="WP_172109966.1">
    <property type="nucleotide sequence ID" value="NZ_JABFDN010000002.1"/>
</dbReference>
<dbReference type="PANTHER" id="PTHR35174:SF4">
    <property type="entry name" value="BLL7163 PROTEIN"/>
    <property type="match status" value="1"/>
</dbReference>
<dbReference type="Proteomes" id="UP000886476">
    <property type="component" value="Unassembled WGS sequence"/>
</dbReference>
<comment type="similarity">
    <text evidence="1">Belongs to the YciI family.</text>
</comment>
<comment type="caution">
    <text evidence="3">The sequence shown here is derived from an EMBL/GenBank/DDBJ whole genome shotgun (WGS) entry which is preliminary data.</text>
</comment>
<evidence type="ECO:0000313" key="4">
    <source>
        <dbReference type="Proteomes" id="UP000886476"/>
    </source>
</evidence>
<evidence type="ECO:0000259" key="2">
    <source>
        <dbReference type="Pfam" id="PF03795"/>
    </source>
</evidence>
<sequence length="137" mass="15112">MRFMVIVKATKETEAGILPTTEEFAAMGRFNEELVRAGMMEAGEGLHPTAKGARIDFSQGEARVKRGPFDLSGDLAAGFWMLKAGSLDEVIEHMKRAPFPSGQIEIRQVYAAEDFGEAFTPELCEQEERLRAQGSQS</sequence>
<feature type="domain" description="YCII-related" evidence="2">
    <location>
        <begin position="1"/>
        <end position="110"/>
    </location>
</feature>
<proteinExistence type="inferred from homology"/>
<organism evidence="3 4">
    <name type="scientific">Bradyrhizobium aeschynomenes</name>
    <dbReference type="NCBI Taxonomy" id="2734909"/>
    <lineage>
        <taxon>Bacteria</taxon>
        <taxon>Pseudomonadati</taxon>
        <taxon>Pseudomonadota</taxon>
        <taxon>Alphaproteobacteria</taxon>
        <taxon>Hyphomicrobiales</taxon>
        <taxon>Nitrobacteraceae</taxon>
        <taxon>Bradyrhizobium</taxon>
    </lineage>
</organism>
<protein>
    <submittedName>
        <fullName evidence="3">YciI family protein</fullName>
    </submittedName>
</protein>
<dbReference type="PANTHER" id="PTHR35174">
    <property type="entry name" value="BLL7171 PROTEIN-RELATED"/>
    <property type="match status" value="1"/>
</dbReference>
<evidence type="ECO:0000313" key="3">
    <source>
        <dbReference type="EMBL" id="NPU64865.1"/>
    </source>
</evidence>
<dbReference type="InterPro" id="IPR011008">
    <property type="entry name" value="Dimeric_a/b-barrel"/>
</dbReference>
<dbReference type="Pfam" id="PF03795">
    <property type="entry name" value="YCII"/>
    <property type="match status" value="1"/>
</dbReference>
<evidence type="ECO:0000256" key="1">
    <source>
        <dbReference type="ARBA" id="ARBA00007689"/>
    </source>
</evidence>
<keyword evidence="4" id="KW-1185">Reference proteome</keyword>
<gene>
    <name evidence="3" type="ORF">HL667_07670</name>
</gene>
<dbReference type="Gene3D" id="3.30.70.1060">
    <property type="entry name" value="Dimeric alpha+beta barrel"/>
    <property type="match status" value="1"/>
</dbReference>
<accession>A0ABX2CBK0</accession>
<name>A0ABX2CBK0_9BRAD</name>
<dbReference type="InterPro" id="IPR005545">
    <property type="entry name" value="YCII"/>
</dbReference>
<dbReference type="SUPFAM" id="SSF54909">
    <property type="entry name" value="Dimeric alpha+beta barrel"/>
    <property type="match status" value="1"/>
</dbReference>
<dbReference type="EMBL" id="JABFDN010000002">
    <property type="protein sequence ID" value="NPU64865.1"/>
    <property type="molecule type" value="Genomic_DNA"/>
</dbReference>